<reference evidence="2 3" key="1">
    <citation type="submission" date="2015-01" db="EMBL/GenBank/DDBJ databases">
        <authorList>
            <person name="Aslett A.Martin."/>
            <person name="De Silva Nishadi"/>
        </authorList>
    </citation>
    <scope>NUCLEOTIDE SEQUENCE [LARGE SCALE GENOMIC DNA]</scope>
    <source>
        <strain evidence="2 3">R28058</strain>
    </source>
</reference>
<evidence type="ECO:0000256" key="1">
    <source>
        <dbReference type="SAM" id="Phobius"/>
    </source>
</evidence>
<dbReference type="RefSeq" id="WP_219840455.1">
    <property type="nucleotide sequence ID" value="NZ_CP080291.1"/>
</dbReference>
<gene>
    <name evidence="2" type="ORF">R28058_06191</name>
</gene>
<evidence type="ECO:0000313" key="2">
    <source>
        <dbReference type="EMBL" id="CEQ02886.1"/>
    </source>
</evidence>
<name>A0A0C7I2D3_PARSO</name>
<dbReference type="Proteomes" id="UP000049127">
    <property type="component" value="Unassembled WGS sequence"/>
</dbReference>
<feature type="transmembrane region" description="Helical" evidence="1">
    <location>
        <begin position="29"/>
        <end position="50"/>
    </location>
</feature>
<feature type="transmembrane region" description="Helical" evidence="1">
    <location>
        <begin position="5"/>
        <end position="23"/>
    </location>
</feature>
<proteinExistence type="predicted"/>
<dbReference type="EMBL" id="CEKZ01000003">
    <property type="protein sequence ID" value="CEQ02886.1"/>
    <property type="molecule type" value="Genomic_DNA"/>
</dbReference>
<sequence>MYKIIINIISIIVFTYMLFNTNLTTFSNIVGILAILAIICSLFTNIKIFYKEKN</sequence>
<evidence type="ECO:0000313" key="3">
    <source>
        <dbReference type="Proteomes" id="UP000049127"/>
    </source>
</evidence>
<keyword evidence="1" id="KW-0472">Membrane</keyword>
<organism evidence="2 3">
    <name type="scientific">Paraclostridium sordellii</name>
    <name type="common">Clostridium sordellii</name>
    <dbReference type="NCBI Taxonomy" id="1505"/>
    <lineage>
        <taxon>Bacteria</taxon>
        <taxon>Bacillati</taxon>
        <taxon>Bacillota</taxon>
        <taxon>Clostridia</taxon>
        <taxon>Peptostreptococcales</taxon>
        <taxon>Peptostreptococcaceae</taxon>
        <taxon>Paraclostridium</taxon>
    </lineage>
</organism>
<dbReference type="AlphaFoldDB" id="A0A0C7I2D3"/>
<keyword evidence="1" id="KW-0812">Transmembrane</keyword>
<keyword evidence="1" id="KW-1133">Transmembrane helix</keyword>
<protein>
    <submittedName>
        <fullName evidence="2">Uncharacterized protein</fullName>
    </submittedName>
</protein>
<accession>A0A0C7I2D3</accession>